<sequence>MLRKCHGHGLTKGAIIQIFYHDLDEPTQEILYVTARGIFLCKSPNQAFQFLEDKVLFKLDWPIKSKNEHHQKSVSFTDESNSDVDNSRLLEKLKAMDSQILSLNAELQDMRNKYQDLRDNHASKNHINDDTPICERHYIQSEGYQNQNSYDLFSYQSHYDPNDYEKSLTELNNDVRKDLEDLKRCVRSMRNIHDKLYDRDDGKTTGVLPNKESKTVKQEPQSKTDLEK</sequence>
<reference evidence="3" key="1">
    <citation type="journal article" date="2019" name="Sci. Rep.">
        <title>Draft genome of Tanacetum cinerariifolium, the natural source of mosquito coil.</title>
        <authorList>
            <person name="Yamashiro T."/>
            <person name="Shiraishi A."/>
            <person name="Satake H."/>
            <person name="Nakayama K."/>
        </authorList>
    </citation>
    <scope>NUCLEOTIDE SEQUENCE</scope>
</reference>
<name>A0A699K9Z9_TANCI</name>
<evidence type="ECO:0000313" key="3">
    <source>
        <dbReference type="EMBL" id="GFA82630.1"/>
    </source>
</evidence>
<accession>A0A699K9Z9</accession>
<dbReference type="GO" id="GO:0003964">
    <property type="term" value="F:RNA-directed DNA polymerase activity"/>
    <property type="evidence" value="ECO:0007669"/>
    <property type="project" value="UniProtKB-KW"/>
</dbReference>
<evidence type="ECO:0000256" key="2">
    <source>
        <dbReference type="SAM" id="MobiDB-lite"/>
    </source>
</evidence>
<keyword evidence="3" id="KW-0808">Transferase</keyword>
<evidence type="ECO:0000256" key="1">
    <source>
        <dbReference type="SAM" id="Coils"/>
    </source>
</evidence>
<dbReference type="EMBL" id="BKCJ010495376">
    <property type="protein sequence ID" value="GFA82630.1"/>
    <property type="molecule type" value="Genomic_DNA"/>
</dbReference>
<comment type="caution">
    <text evidence="3">The sequence shown here is derived from an EMBL/GenBank/DDBJ whole genome shotgun (WGS) entry which is preliminary data.</text>
</comment>
<gene>
    <name evidence="3" type="ORF">Tci_654602</name>
</gene>
<organism evidence="3">
    <name type="scientific">Tanacetum cinerariifolium</name>
    <name type="common">Dalmatian daisy</name>
    <name type="synonym">Chrysanthemum cinerariifolium</name>
    <dbReference type="NCBI Taxonomy" id="118510"/>
    <lineage>
        <taxon>Eukaryota</taxon>
        <taxon>Viridiplantae</taxon>
        <taxon>Streptophyta</taxon>
        <taxon>Embryophyta</taxon>
        <taxon>Tracheophyta</taxon>
        <taxon>Spermatophyta</taxon>
        <taxon>Magnoliopsida</taxon>
        <taxon>eudicotyledons</taxon>
        <taxon>Gunneridae</taxon>
        <taxon>Pentapetalae</taxon>
        <taxon>asterids</taxon>
        <taxon>campanulids</taxon>
        <taxon>Asterales</taxon>
        <taxon>Asteraceae</taxon>
        <taxon>Asteroideae</taxon>
        <taxon>Anthemideae</taxon>
        <taxon>Anthemidinae</taxon>
        <taxon>Tanacetum</taxon>
    </lineage>
</organism>
<feature type="coiled-coil region" evidence="1">
    <location>
        <begin position="86"/>
        <end position="120"/>
    </location>
</feature>
<feature type="region of interest" description="Disordered" evidence="2">
    <location>
        <begin position="197"/>
        <end position="228"/>
    </location>
</feature>
<feature type="compositionally biased region" description="Basic and acidic residues" evidence="2">
    <location>
        <begin position="211"/>
        <end position="228"/>
    </location>
</feature>
<keyword evidence="3" id="KW-0548">Nucleotidyltransferase</keyword>
<protein>
    <submittedName>
        <fullName evidence="3">Reverse transcriptase domain-containing protein</fullName>
    </submittedName>
</protein>
<proteinExistence type="predicted"/>
<keyword evidence="1" id="KW-0175">Coiled coil</keyword>
<dbReference type="AlphaFoldDB" id="A0A699K9Z9"/>
<keyword evidence="3" id="KW-0695">RNA-directed DNA polymerase</keyword>